<evidence type="ECO:0000313" key="3">
    <source>
        <dbReference type="Proteomes" id="UP000184291"/>
    </source>
</evidence>
<name>A0A1M4RYN4_9ACTO</name>
<dbReference type="OrthoDB" id="9775130at2"/>
<dbReference type="Gene3D" id="3.40.50.1820">
    <property type="entry name" value="alpha/beta hydrolase"/>
    <property type="match status" value="1"/>
</dbReference>
<keyword evidence="1" id="KW-0472">Membrane</keyword>
<keyword evidence="1" id="KW-1133">Transmembrane helix</keyword>
<evidence type="ECO:0000313" key="2">
    <source>
        <dbReference type="EMBL" id="SHE25093.1"/>
    </source>
</evidence>
<organism evidence="2 3">
    <name type="scientific">Actinomyces glycerinitolerans</name>
    <dbReference type="NCBI Taxonomy" id="1892869"/>
    <lineage>
        <taxon>Bacteria</taxon>
        <taxon>Bacillati</taxon>
        <taxon>Actinomycetota</taxon>
        <taxon>Actinomycetes</taxon>
        <taxon>Actinomycetales</taxon>
        <taxon>Actinomycetaceae</taxon>
        <taxon>Actinomyces</taxon>
    </lineage>
</organism>
<dbReference type="GO" id="GO:0016787">
    <property type="term" value="F:hydrolase activity"/>
    <property type="evidence" value="ECO:0007669"/>
    <property type="project" value="UniProtKB-KW"/>
</dbReference>
<dbReference type="AlphaFoldDB" id="A0A1M4RYN4"/>
<gene>
    <name evidence="2" type="ORF">ACGLYG10_1305</name>
</gene>
<feature type="transmembrane region" description="Helical" evidence="1">
    <location>
        <begin position="102"/>
        <end position="123"/>
    </location>
</feature>
<keyword evidence="3" id="KW-1185">Reference proteome</keyword>
<protein>
    <submittedName>
        <fullName evidence="2">Alpha/beta hydrolase fold</fullName>
    </submittedName>
</protein>
<dbReference type="InterPro" id="IPR000801">
    <property type="entry name" value="Esterase-like"/>
</dbReference>
<reference evidence="3" key="1">
    <citation type="submission" date="2016-09" db="EMBL/GenBank/DDBJ databases">
        <authorList>
            <person name="Strepis N."/>
        </authorList>
    </citation>
    <scope>NUCLEOTIDE SEQUENCE [LARGE SCALE GENOMIC DNA]</scope>
</reference>
<keyword evidence="1" id="KW-0812">Transmembrane</keyword>
<keyword evidence="2" id="KW-0378">Hydrolase</keyword>
<dbReference type="Pfam" id="PF00756">
    <property type="entry name" value="Esterase"/>
    <property type="match status" value="1"/>
</dbReference>
<dbReference type="InterPro" id="IPR029058">
    <property type="entry name" value="AB_hydrolase_fold"/>
</dbReference>
<dbReference type="EMBL" id="FQTT01000009">
    <property type="protein sequence ID" value="SHE25093.1"/>
    <property type="molecule type" value="Genomic_DNA"/>
</dbReference>
<evidence type="ECO:0000256" key="1">
    <source>
        <dbReference type="SAM" id="Phobius"/>
    </source>
</evidence>
<dbReference type="PANTHER" id="PTHR48098:SF6">
    <property type="entry name" value="FERRI-BACILLIBACTIN ESTERASE BESA"/>
    <property type="match status" value="1"/>
</dbReference>
<dbReference type="PANTHER" id="PTHR48098">
    <property type="entry name" value="ENTEROCHELIN ESTERASE-RELATED"/>
    <property type="match status" value="1"/>
</dbReference>
<dbReference type="InterPro" id="IPR050583">
    <property type="entry name" value="Mycobacterial_A85_antigen"/>
</dbReference>
<dbReference type="Proteomes" id="UP000184291">
    <property type="component" value="Unassembled WGS sequence"/>
</dbReference>
<dbReference type="SUPFAM" id="SSF53474">
    <property type="entry name" value="alpha/beta-Hydrolases"/>
    <property type="match status" value="1"/>
</dbReference>
<dbReference type="RefSeq" id="WP_073329196.1">
    <property type="nucleotide sequence ID" value="NZ_FQTT01000009.1"/>
</dbReference>
<accession>A0A1M4RYN4</accession>
<proteinExistence type="predicted"/>
<dbReference type="STRING" id="1892869.ACGLYG10_1305"/>
<sequence>MNETVAGKHVELFVAPQPGAPLVVLNTVQGEGQAVWQAAASIAEAPFSLAAVSGIDWNHDMSPWPIPALGPEDVPCTGGADAYLDVLTGQILPHALERLPAAPAYLGLAGYSLAGLFAVYASYRTDVFSRLASASGSFWFPGFLEYAGAHQPVRLPERVYFSLGDQEASTAVEPVRAVEANTRALYRAYAGMGVQTVFELNPGDHFTGGIQRTARAIAWMVGEGERRPDRPLTLEP</sequence>